<dbReference type="SUPFAM" id="SSF144232">
    <property type="entry name" value="HIT/MYND zinc finger-like"/>
    <property type="match status" value="1"/>
</dbReference>
<feature type="domain" description="MYND-type" evidence="5">
    <location>
        <begin position="33"/>
        <end position="76"/>
    </location>
</feature>
<keyword evidence="1" id="KW-0479">Metal-binding</keyword>
<proteinExistence type="predicted"/>
<keyword evidence="7" id="KW-1185">Reference proteome</keyword>
<keyword evidence="3" id="KW-0862">Zinc</keyword>
<evidence type="ECO:0000259" key="5">
    <source>
        <dbReference type="PROSITE" id="PS50865"/>
    </source>
</evidence>
<dbReference type="Pfam" id="PF01753">
    <property type="entry name" value="zf-MYND"/>
    <property type="match status" value="1"/>
</dbReference>
<protein>
    <recommendedName>
        <fullName evidence="5">MYND-type domain-containing protein</fullName>
    </recommendedName>
</protein>
<name>A0ABR1K2L9_9AGAR</name>
<gene>
    <name evidence="6" type="ORF">VKT23_002646</name>
</gene>
<accession>A0ABR1K2L9</accession>
<evidence type="ECO:0000313" key="7">
    <source>
        <dbReference type="Proteomes" id="UP001498398"/>
    </source>
</evidence>
<dbReference type="PANTHER" id="PTHR28069">
    <property type="entry name" value="GH20023P"/>
    <property type="match status" value="1"/>
</dbReference>
<evidence type="ECO:0000256" key="3">
    <source>
        <dbReference type="ARBA" id="ARBA00022833"/>
    </source>
</evidence>
<evidence type="ECO:0000256" key="2">
    <source>
        <dbReference type="ARBA" id="ARBA00022771"/>
    </source>
</evidence>
<dbReference type="InterPro" id="IPR002893">
    <property type="entry name" value="Znf_MYND"/>
</dbReference>
<organism evidence="6 7">
    <name type="scientific">Marasmiellus scandens</name>
    <dbReference type="NCBI Taxonomy" id="2682957"/>
    <lineage>
        <taxon>Eukaryota</taxon>
        <taxon>Fungi</taxon>
        <taxon>Dikarya</taxon>
        <taxon>Basidiomycota</taxon>
        <taxon>Agaricomycotina</taxon>
        <taxon>Agaricomycetes</taxon>
        <taxon>Agaricomycetidae</taxon>
        <taxon>Agaricales</taxon>
        <taxon>Marasmiineae</taxon>
        <taxon>Omphalotaceae</taxon>
        <taxon>Marasmiellus</taxon>
    </lineage>
</organism>
<keyword evidence="2 4" id="KW-0863">Zinc-finger</keyword>
<dbReference type="PANTHER" id="PTHR28069:SF2">
    <property type="entry name" value="GH20023P"/>
    <property type="match status" value="1"/>
</dbReference>
<sequence>MSISNLASTITGHPPLRAYAPLSPLQVTGDQLCSYCLKSKSACVKGLQKCSACKRVSYCGPSCQKDDWKIYHKHFCPQFKKVNDFDREVLGDRPLSLLELISTQETRIEILSKGNKHGENDACNRNFIQDEVRCQVCNRTPFQKAEYRPFEICKGCEYARICSDECKAKLPAIHSPEDCAALRLVVAVDRVSIDYALSRKSPRQLMIQTPDPRSTYIPLSRITDWSEYHRRIFPDFDYACKFIGNEFKASHPDHTKAIARMAMEATCIPLTVIAALESADLVDRTTLRIHFVGAATRELHSQGMMEELLHYLPRLKKLHITYIGPEVGYVRPNIRPDSNLACEKCQRRKFSRTCSYHYDEYQTFKKEKADLIVALNTGMTEVNPVSWRETVKDILKEGVPAVFTAYTEMEARQEDRMLREMGAKFLVEYQPNKWRGVIPKLNKMQKLFAADDIGMSYNSNWWYVFHG</sequence>
<dbReference type="Pfam" id="PF20179">
    <property type="entry name" value="MSS51_C"/>
    <property type="match status" value="1"/>
</dbReference>
<dbReference type="PROSITE" id="PS01360">
    <property type="entry name" value="ZF_MYND_1"/>
    <property type="match status" value="1"/>
</dbReference>
<comment type="caution">
    <text evidence="6">The sequence shown here is derived from an EMBL/GenBank/DDBJ whole genome shotgun (WGS) entry which is preliminary data.</text>
</comment>
<evidence type="ECO:0000256" key="1">
    <source>
        <dbReference type="ARBA" id="ARBA00022723"/>
    </source>
</evidence>
<evidence type="ECO:0000256" key="4">
    <source>
        <dbReference type="PROSITE-ProRule" id="PRU00134"/>
    </source>
</evidence>
<dbReference type="EMBL" id="JBANRG010000002">
    <property type="protein sequence ID" value="KAK7471238.1"/>
    <property type="molecule type" value="Genomic_DNA"/>
</dbReference>
<reference evidence="6 7" key="1">
    <citation type="submission" date="2024-01" db="EMBL/GenBank/DDBJ databases">
        <title>A draft genome for the cacao thread blight pathogen Marasmiellus scandens.</title>
        <authorList>
            <person name="Baruah I.K."/>
            <person name="Leung J."/>
            <person name="Bukari Y."/>
            <person name="Amoako-Attah I."/>
            <person name="Meinhardt L.W."/>
            <person name="Bailey B.A."/>
            <person name="Cohen S.P."/>
        </authorList>
    </citation>
    <scope>NUCLEOTIDE SEQUENCE [LARGE SCALE GENOMIC DNA]</scope>
    <source>
        <strain evidence="6 7">GH-19</strain>
    </source>
</reference>
<dbReference type="Proteomes" id="UP001498398">
    <property type="component" value="Unassembled WGS sequence"/>
</dbReference>
<dbReference type="InterPro" id="IPR046824">
    <property type="entry name" value="Mss51-like_C"/>
</dbReference>
<dbReference type="PROSITE" id="PS50865">
    <property type="entry name" value="ZF_MYND_2"/>
    <property type="match status" value="1"/>
</dbReference>
<dbReference type="Gene3D" id="6.10.140.2220">
    <property type="match status" value="1"/>
</dbReference>
<evidence type="ECO:0000313" key="6">
    <source>
        <dbReference type="EMBL" id="KAK7471238.1"/>
    </source>
</evidence>